<name>A0A1A8CZD5_NOTKA</name>
<organism evidence="2">
    <name type="scientific">Nothobranchius kadleci</name>
    <name type="common">African annual killifish</name>
    <dbReference type="NCBI Taxonomy" id="1051664"/>
    <lineage>
        <taxon>Eukaryota</taxon>
        <taxon>Metazoa</taxon>
        <taxon>Chordata</taxon>
        <taxon>Craniata</taxon>
        <taxon>Vertebrata</taxon>
        <taxon>Euteleostomi</taxon>
        <taxon>Actinopterygii</taxon>
        <taxon>Neopterygii</taxon>
        <taxon>Teleostei</taxon>
        <taxon>Neoteleostei</taxon>
        <taxon>Acanthomorphata</taxon>
        <taxon>Ovalentaria</taxon>
        <taxon>Atherinomorphae</taxon>
        <taxon>Cyprinodontiformes</taxon>
        <taxon>Nothobranchiidae</taxon>
        <taxon>Nothobranchius</taxon>
    </lineage>
</organism>
<reference evidence="2" key="2">
    <citation type="submission" date="2016-06" db="EMBL/GenBank/DDBJ databases">
        <title>The genome of a short-lived fish provides insights into sex chromosome evolution and the genetic control of aging.</title>
        <authorList>
            <person name="Reichwald K."/>
            <person name="Felder M."/>
            <person name="Petzold A."/>
            <person name="Koch P."/>
            <person name="Groth M."/>
            <person name="Platzer M."/>
        </authorList>
    </citation>
    <scope>NUCLEOTIDE SEQUENCE</scope>
    <source>
        <tissue evidence="2">Brain</tissue>
    </source>
</reference>
<dbReference type="AlphaFoldDB" id="A0A1A8CZD5"/>
<gene>
    <name evidence="2" type="primary">Nfu_g_1_009238</name>
</gene>
<protein>
    <submittedName>
        <fullName evidence="2">Uncharacterized protein</fullName>
    </submittedName>
</protein>
<feature type="compositionally biased region" description="Polar residues" evidence="1">
    <location>
        <begin position="66"/>
        <end position="77"/>
    </location>
</feature>
<proteinExistence type="predicted"/>
<evidence type="ECO:0000313" key="2">
    <source>
        <dbReference type="EMBL" id="SBP85192.1"/>
    </source>
</evidence>
<evidence type="ECO:0000256" key="1">
    <source>
        <dbReference type="SAM" id="MobiDB-lite"/>
    </source>
</evidence>
<feature type="non-terminal residue" evidence="2">
    <location>
        <position position="1"/>
    </location>
</feature>
<sequence length="85" mass="9414">LFALPRKTYSCTFTSRLLLHDANKKVNFLFFCLLLMNGELKMLTASTTACSHKACKERPHRKPTHSTKLSSAISGQQRAAGGCEV</sequence>
<feature type="compositionally biased region" description="Basic residues" evidence="1">
    <location>
        <begin position="56"/>
        <end position="65"/>
    </location>
</feature>
<accession>A0A1A8CZD5</accession>
<feature type="region of interest" description="Disordered" evidence="1">
    <location>
        <begin position="56"/>
        <end position="85"/>
    </location>
</feature>
<feature type="non-terminal residue" evidence="2">
    <location>
        <position position="85"/>
    </location>
</feature>
<dbReference type="EMBL" id="HADZ01021251">
    <property type="protein sequence ID" value="SBP85192.1"/>
    <property type="molecule type" value="Transcribed_RNA"/>
</dbReference>
<reference evidence="2" key="1">
    <citation type="submission" date="2016-05" db="EMBL/GenBank/DDBJ databases">
        <authorList>
            <person name="Lavstsen T."/>
            <person name="Jespersen J.S."/>
        </authorList>
    </citation>
    <scope>NUCLEOTIDE SEQUENCE</scope>
    <source>
        <tissue evidence="2">Brain</tissue>
    </source>
</reference>